<feature type="domain" description="Sulfotransferase" evidence="3">
    <location>
        <begin position="156"/>
        <end position="437"/>
    </location>
</feature>
<evidence type="ECO:0000313" key="5">
    <source>
        <dbReference type="Proteomes" id="UP000290958"/>
    </source>
</evidence>
<evidence type="ECO:0000259" key="3">
    <source>
        <dbReference type="Pfam" id="PF00685"/>
    </source>
</evidence>
<comment type="similarity">
    <text evidence="1">Belongs to the sulfotransferase 1 family.</text>
</comment>
<dbReference type="RefSeq" id="WP_129404428.1">
    <property type="nucleotide sequence ID" value="NZ_SBKP01000009.1"/>
</dbReference>
<name>A0A4Q1KF97_9SPHN</name>
<proteinExistence type="inferred from homology"/>
<dbReference type="Gene3D" id="3.40.50.300">
    <property type="entry name" value="P-loop containing nucleotide triphosphate hydrolases"/>
    <property type="match status" value="1"/>
</dbReference>
<sequence length="458" mass="51410">MTKIVKQKSSGMDVANGALKIVYHDEPSLTDYQFCFGTVQPGSQPSFFLKAESPVTENLSGLHISHAEGDAFDFINFDWALIKEAGGWGRVTCYLKFDLILEEGQRRSISLVDNGGSHHRIAFAEKRQGQCSVEPFNPLICKSVNLLEMYDSHYTPLLIGGAPKSGTTWIEMLLNAHPSCIITGENAFWEWPVNTYNLSELPMPAEERYIRKASVVQKPYSNAIGMMGYGRAEITFRQLAALTGSSHVGDKTPGNALHAQQILMLFPCGHYIHCYRNPFDVAVSRTYHEVLILRNAADKLVSSEVYSILPSRVVSAILEGQDDVEAMIADSLRDKDYLRNIFDGWLSFNHYAALAKREYPDRVHFVSYESLSVRPEGTVTQLFRRVGLEYSADIVAEVVARCDFNKVSGGRDRGAGDNSSFFRKGVVGDFPNHFDRTTLGWAKGYLTKRDPYFTTRYF</sequence>
<evidence type="ECO:0000313" key="4">
    <source>
        <dbReference type="EMBL" id="RXR28353.1"/>
    </source>
</evidence>
<dbReference type="OrthoDB" id="9800698at2"/>
<dbReference type="GO" id="GO:0008146">
    <property type="term" value="F:sulfotransferase activity"/>
    <property type="evidence" value="ECO:0007669"/>
    <property type="project" value="InterPro"/>
</dbReference>
<dbReference type="InterPro" id="IPR000863">
    <property type="entry name" value="Sulfotransferase_dom"/>
</dbReference>
<gene>
    <name evidence="4" type="ORF">EQG66_09875</name>
</gene>
<keyword evidence="5" id="KW-1185">Reference proteome</keyword>
<evidence type="ECO:0000256" key="2">
    <source>
        <dbReference type="ARBA" id="ARBA00022679"/>
    </source>
</evidence>
<dbReference type="InterPro" id="IPR027417">
    <property type="entry name" value="P-loop_NTPase"/>
</dbReference>
<dbReference type="PANTHER" id="PTHR11783">
    <property type="entry name" value="SULFOTRANSFERASE SULT"/>
    <property type="match status" value="1"/>
</dbReference>
<dbReference type="Pfam" id="PF00685">
    <property type="entry name" value="Sulfotransfer_1"/>
    <property type="match status" value="1"/>
</dbReference>
<dbReference type="EMBL" id="SBKP01000009">
    <property type="protein sequence ID" value="RXR28353.1"/>
    <property type="molecule type" value="Genomic_DNA"/>
</dbReference>
<organism evidence="4 5">
    <name type="scientific">Sphingobium fluviale</name>
    <dbReference type="NCBI Taxonomy" id="2506423"/>
    <lineage>
        <taxon>Bacteria</taxon>
        <taxon>Pseudomonadati</taxon>
        <taxon>Pseudomonadota</taxon>
        <taxon>Alphaproteobacteria</taxon>
        <taxon>Sphingomonadales</taxon>
        <taxon>Sphingomonadaceae</taxon>
        <taxon>Sphingobium</taxon>
    </lineage>
</organism>
<comment type="caution">
    <text evidence="4">The sequence shown here is derived from an EMBL/GenBank/DDBJ whole genome shotgun (WGS) entry which is preliminary data.</text>
</comment>
<protein>
    <recommendedName>
        <fullName evidence="3">Sulfotransferase domain-containing protein</fullName>
    </recommendedName>
</protein>
<keyword evidence="2" id="KW-0808">Transferase</keyword>
<accession>A0A4Q1KF97</accession>
<dbReference type="Proteomes" id="UP000290958">
    <property type="component" value="Unassembled WGS sequence"/>
</dbReference>
<reference evidence="5" key="1">
    <citation type="submission" date="2019-01" db="EMBL/GenBank/DDBJ databases">
        <title>Cytophagaceae bacterium strain CAR-16.</title>
        <authorList>
            <person name="Chen W.-M."/>
        </authorList>
    </citation>
    <scope>NUCLEOTIDE SEQUENCE [LARGE SCALE GENOMIC DNA]</scope>
    <source>
        <strain evidence="5">CHR27</strain>
    </source>
</reference>
<dbReference type="AlphaFoldDB" id="A0A4Q1KF97"/>
<dbReference type="SUPFAM" id="SSF52540">
    <property type="entry name" value="P-loop containing nucleoside triphosphate hydrolases"/>
    <property type="match status" value="1"/>
</dbReference>
<evidence type="ECO:0000256" key="1">
    <source>
        <dbReference type="ARBA" id="ARBA00005771"/>
    </source>
</evidence>